<evidence type="ECO:0000256" key="9">
    <source>
        <dbReference type="RuleBase" id="RU000682"/>
    </source>
</evidence>
<evidence type="ECO:0000313" key="13">
    <source>
        <dbReference type="EMBL" id="KAL3501324.1"/>
    </source>
</evidence>
<feature type="region of interest" description="Disordered" evidence="11">
    <location>
        <begin position="188"/>
        <end position="250"/>
    </location>
</feature>
<evidence type="ECO:0000256" key="3">
    <source>
        <dbReference type="ARBA" id="ARBA00023125"/>
    </source>
</evidence>
<name>A0ABD2Y4R8_9GENT</name>
<dbReference type="Pfam" id="PF00046">
    <property type="entry name" value="Homeodomain"/>
    <property type="match status" value="1"/>
</dbReference>
<dbReference type="InterPro" id="IPR045224">
    <property type="entry name" value="HDZip_class_I_plant"/>
</dbReference>
<keyword evidence="6 8" id="KW-0539">Nucleus</keyword>
<feature type="compositionally biased region" description="Polar residues" evidence="11">
    <location>
        <begin position="235"/>
        <end position="245"/>
    </location>
</feature>
<dbReference type="SUPFAM" id="SSF46689">
    <property type="entry name" value="Homeodomain-like"/>
    <property type="match status" value="1"/>
</dbReference>
<comment type="subcellular location">
    <subcellularLocation>
        <location evidence="1 8 9">Nucleus</location>
    </subcellularLocation>
</comment>
<organism evidence="13 14">
    <name type="scientific">Cinchona calisaya</name>
    <dbReference type="NCBI Taxonomy" id="153742"/>
    <lineage>
        <taxon>Eukaryota</taxon>
        <taxon>Viridiplantae</taxon>
        <taxon>Streptophyta</taxon>
        <taxon>Embryophyta</taxon>
        <taxon>Tracheophyta</taxon>
        <taxon>Spermatophyta</taxon>
        <taxon>Magnoliopsida</taxon>
        <taxon>eudicotyledons</taxon>
        <taxon>Gunneridae</taxon>
        <taxon>Pentapetalae</taxon>
        <taxon>asterids</taxon>
        <taxon>lamiids</taxon>
        <taxon>Gentianales</taxon>
        <taxon>Rubiaceae</taxon>
        <taxon>Cinchonoideae</taxon>
        <taxon>Cinchoneae</taxon>
        <taxon>Cinchona</taxon>
    </lineage>
</organism>
<dbReference type="PANTHER" id="PTHR24326">
    <property type="entry name" value="HOMEOBOX-LEUCINE ZIPPER PROTEIN"/>
    <property type="match status" value="1"/>
</dbReference>
<dbReference type="InterPro" id="IPR009057">
    <property type="entry name" value="Homeodomain-like_sf"/>
</dbReference>
<proteinExistence type="inferred from homology"/>
<feature type="domain" description="Homeobox" evidence="12">
    <location>
        <begin position="84"/>
        <end position="144"/>
    </location>
</feature>
<dbReference type="GO" id="GO:0000981">
    <property type="term" value="F:DNA-binding transcription factor activity, RNA polymerase II-specific"/>
    <property type="evidence" value="ECO:0007669"/>
    <property type="project" value="UniProtKB-UniRule"/>
</dbReference>
<evidence type="ECO:0000259" key="12">
    <source>
        <dbReference type="PROSITE" id="PS50071"/>
    </source>
</evidence>
<feature type="compositionally biased region" description="Basic and acidic residues" evidence="11">
    <location>
        <begin position="188"/>
        <end position="197"/>
    </location>
</feature>
<dbReference type="GO" id="GO:0045893">
    <property type="term" value="P:positive regulation of DNA-templated transcription"/>
    <property type="evidence" value="ECO:0007669"/>
    <property type="project" value="UniProtKB-ARBA"/>
</dbReference>
<comment type="similarity">
    <text evidence="7 10">Belongs to the HD-ZIP homeobox family. Class I subfamily.</text>
</comment>
<accession>A0ABD2Y4R8</accession>
<evidence type="ECO:0000313" key="14">
    <source>
        <dbReference type="Proteomes" id="UP001630127"/>
    </source>
</evidence>
<dbReference type="Pfam" id="PF02183">
    <property type="entry name" value="HALZ"/>
    <property type="match status" value="1"/>
</dbReference>
<dbReference type="InterPro" id="IPR017970">
    <property type="entry name" value="Homeobox_CS"/>
</dbReference>
<dbReference type="PANTHER" id="PTHR24326:SF606">
    <property type="entry name" value="HOMEOBOX-LEUCINE ZIPPER PROTEIN ATHB-54"/>
    <property type="match status" value="1"/>
</dbReference>
<keyword evidence="4 8" id="KW-0371">Homeobox</keyword>
<dbReference type="FunFam" id="1.10.10.60:FF:000144">
    <property type="entry name" value="homeobox-leucine zipper protein ATHB-6-like"/>
    <property type="match status" value="1"/>
</dbReference>
<evidence type="ECO:0000256" key="1">
    <source>
        <dbReference type="ARBA" id="ARBA00004123"/>
    </source>
</evidence>
<dbReference type="GO" id="GO:0005634">
    <property type="term" value="C:nucleus"/>
    <property type="evidence" value="ECO:0007669"/>
    <property type="project" value="UniProtKB-SubCell"/>
</dbReference>
<keyword evidence="2 10" id="KW-0805">Transcription regulation</keyword>
<dbReference type="Proteomes" id="UP001630127">
    <property type="component" value="Unassembled WGS sequence"/>
</dbReference>
<comment type="caution">
    <text evidence="13">The sequence shown here is derived from an EMBL/GenBank/DDBJ whole genome shotgun (WGS) entry which is preliminary data.</text>
</comment>
<sequence>MEGGGNISTVLLKNEMLPCSSHEVLDSLWISNSSPPPLPPLPFHGSTSIVNFRDARGESTREKPFFTDQLDKEDDGNENYDNYFHQPEKKRRLTPEQVQFLEKSFEVENKLEPDRKIQLAKELTLQPRQVAIWFQNRRARYKTKHLEKEYDCLKASYDKLKADFDTLSKENENLKNEVQLLTEKLVQREKGKAKSEPLDSNVNNLSAESHENPATIVSPKDASSAKSDVVDSDSPHCTTDGNHSSLMVPDDSSHVFEPELSDFSQDEDDSLSRTLLQPTCFPKLEDECYHDLQCNSGNLGFSVEDQSTWFWAY</sequence>
<comment type="function">
    <text evidence="10">Transcription factor.</text>
</comment>
<dbReference type="AlphaFoldDB" id="A0ABD2Y4R8"/>
<keyword evidence="3 8" id="KW-0238">DNA-binding</keyword>
<evidence type="ECO:0000256" key="10">
    <source>
        <dbReference type="RuleBase" id="RU369038"/>
    </source>
</evidence>
<protein>
    <recommendedName>
        <fullName evidence="10">Homeobox-leucine zipper protein</fullName>
    </recommendedName>
    <alternativeName>
        <fullName evidence="10">HD-ZIP protein</fullName>
    </alternativeName>
    <alternativeName>
        <fullName evidence="10">Homeodomain transcription factor</fullName>
    </alternativeName>
</protein>
<feature type="DNA-binding region" description="Homeobox" evidence="8">
    <location>
        <begin position="86"/>
        <end position="145"/>
    </location>
</feature>
<dbReference type="InterPro" id="IPR001356">
    <property type="entry name" value="HD"/>
</dbReference>
<gene>
    <name evidence="13" type="ORF">ACH5RR_035773</name>
</gene>
<feature type="compositionally biased region" description="Polar residues" evidence="11">
    <location>
        <begin position="198"/>
        <end position="207"/>
    </location>
</feature>
<dbReference type="PROSITE" id="PS00027">
    <property type="entry name" value="HOMEOBOX_1"/>
    <property type="match status" value="1"/>
</dbReference>
<dbReference type="GO" id="GO:0000976">
    <property type="term" value="F:transcription cis-regulatory region binding"/>
    <property type="evidence" value="ECO:0007669"/>
    <property type="project" value="UniProtKB-ARBA"/>
</dbReference>
<dbReference type="SMART" id="SM00389">
    <property type="entry name" value="HOX"/>
    <property type="match status" value="1"/>
</dbReference>
<evidence type="ECO:0000256" key="6">
    <source>
        <dbReference type="ARBA" id="ARBA00023242"/>
    </source>
</evidence>
<dbReference type="CDD" id="cd00086">
    <property type="entry name" value="homeodomain"/>
    <property type="match status" value="1"/>
</dbReference>
<evidence type="ECO:0000256" key="8">
    <source>
        <dbReference type="PROSITE-ProRule" id="PRU00108"/>
    </source>
</evidence>
<dbReference type="EMBL" id="JBJUIK010000015">
    <property type="protein sequence ID" value="KAL3501324.1"/>
    <property type="molecule type" value="Genomic_DNA"/>
</dbReference>
<reference evidence="13 14" key="1">
    <citation type="submission" date="2024-11" db="EMBL/GenBank/DDBJ databases">
        <title>A near-complete genome assembly of Cinchona calisaya.</title>
        <authorList>
            <person name="Lian D.C."/>
            <person name="Zhao X.W."/>
            <person name="Wei L."/>
        </authorList>
    </citation>
    <scope>NUCLEOTIDE SEQUENCE [LARGE SCALE GENOMIC DNA]</scope>
    <source>
        <tissue evidence="13">Nenye</tissue>
    </source>
</reference>
<dbReference type="Gene3D" id="1.10.10.60">
    <property type="entry name" value="Homeodomain-like"/>
    <property type="match status" value="1"/>
</dbReference>
<evidence type="ECO:0000256" key="7">
    <source>
        <dbReference type="ARBA" id="ARBA00025748"/>
    </source>
</evidence>
<evidence type="ECO:0000256" key="2">
    <source>
        <dbReference type="ARBA" id="ARBA00023015"/>
    </source>
</evidence>
<dbReference type="PROSITE" id="PS50071">
    <property type="entry name" value="HOMEOBOX_2"/>
    <property type="match status" value="1"/>
</dbReference>
<evidence type="ECO:0000256" key="4">
    <source>
        <dbReference type="ARBA" id="ARBA00023155"/>
    </source>
</evidence>
<keyword evidence="14" id="KW-1185">Reference proteome</keyword>
<dbReference type="InterPro" id="IPR003106">
    <property type="entry name" value="Leu_zip_homeo"/>
</dbReference>
<evidence type="ECO:0000256" key="11">
    <source>
        <dbReference type="SAM" id="MobiDB-lite"/>
    </source>
</evidence>
<keyword evidence="5 10" id="KW-0804">Transcription</keyword>
<evidence type="ECO:0000256" key="5">
    <source>
        <dbReference type="ARBA" id="ARBA00023163"/>
    </source>
</evidence>